<evidence type="ECO:0000313" key="2">
    <source>
        <dbReference type="EMBL" id="SCU87258.1"/>
    </source>
</evidence>
<feature type="region of interest" description="Disordered" evidence="1">
    <location>
        <begin position="154"/>
        <end position="202"/>
    </location>
</feature>
<evidence type="ECO:0000313" key="3">
    <source>
        <dbReference type="Proteomes" id="UP000191144"/>
    </source>
</evidence>
<dbReference type="EMBL" id="LT598482">
    <property type="protein sequence ID" value="SCU87258.1"/>
    <property type="molecule type" value="Genomic_DNA"/>
</dbReference>
<organism evidence="2 3">
    <name type="scientific">Lachancea meyersii CBS 8951</name>
    <dbReference type="NCBI Taxonomy" id="1266667"/>
    <lineage>
        <taxon>Eukaryota</taxon>
        <taxon>Fungi</taxon>
        <taxon>Dikarya</taxon>
        <taxon>Ascomycota</taxon>
        <taxon>Saccharomycotina</taxon>
        <taxon>Saccharomycetes</taxon>
        <taxon>Saccharomycetales</taxon>
        <taxon>Saccharomycetaceae</taxon>
        <taxon>Lachancea</taxon>
    </lineage>
</organism>
<feature type="compositionally biased region" description="Polar residues" evidence="1">
    <location>
        <begin position="173"/>
        <end position="186"/>
    </location>
</feature>
<evidence type="ECO:0000256" key="1">
    <source>
        <dbReference type="SAM" id="MobiDB-lite"/>
    </source>
</evidence>
<proteinExistence type="predicted"/>
<protein>
    <submittedName>
        <fullName evidence="2">LAME_0D09384g1_1</fullName>
    </submittedName>
</protein>
<reference evidence="3" key="1">
    <citation type="submission" date="2016-03" db="EMBL/GenBank/DDBJ databases">
        <authorList>
            <person name="Devillers Hugo."/>
        </authorList>
    </citation>
    <scope>NUCLEOTIDE SEQUENCE [LARGE SCALE GENOMIC DNA]</scope>
</reference>
<gene>
    <name evidence="2" type="ORF">LAME_0D09384G</name>
</gene>
<sequence>MISPITRRLLRDWKRLWHQGSDRYHVRPQDSNLRLWNFVLNFEAAELYGVLFCGGSDTEPVVVMRCFTPNGCFPANQNVSLTHLAPLLLNQGLTGFLEQLCRMAEHTANLGDPRFMRTWNRVMIKDFKVHFPQLYERFTPESHDLSSVQLWTESRTKREPVQQPTFRPRDLSPLSNTIACDNSSQGKDTKRRKTAAASTLPTHIESECDSDLDLHRKRRPQ</sequence>
<name>A0A1G4JB33_9SACH</name>
<keyword evidence="3" id="KW-1185">Reference proteome</keyword>
<dbReference type="OrthoDB" id="4064925at2759"/>
<accession>A0A1G4JB33</accession>
<dbReference type="AlphaFoldDB" id="A0A1G4JB33"/>
<dbReference type="Proteomes" id="UP000191144">
    <property type="component" value="Chromosome D"/>
</dbReference>